<protein>
    <submittedName>
        <fullName evidence="4">CHRD domain protein</fullName>
    </submittedName>
</protein>
<accession>A0A251XPB0</accession>
<feature type="domain" description="CHRD" evidence="3">
    <location>
        <begin position="42"/>
        <end position="189"/>
    </location>
</feature>
<keyword evidence="1" id="KW-0472">Membrane</keyword>
<feature type="signal peptide" evidence="2">
    <location>
        <begin position="1"/>
        <end position="30"/>
    </location>
</feature>
<keyword evidence="1" id="KW-1133">Transmembrane helix</keyword>
<keyword evidence="1" id="KW-0812">Transmembrane</keyword>
<dbReference type="InterPro" id="IPR010895">
    <property type="entry name" value="CHRD"/>
</dbReference>
<keyword evidence="2" id="KW-0732">Signal</keyword>
<gene>
    <name evidence="4" type="ORF">CMsap09_00335</name>
</gene>
<feature type="chain" id="PRO_5012174185" evidence="2">
    <location>
        <begin position="31"/>
        <end position="238"/>
    </location>
</feature>
<dbReference type="Pfam" id="PF07452">
    <property type="entry name" value="CHRD"/>
    <property type="match status" value="1"/>
</dbReference>
<sequence>MTHTNLIRTMTIGGASAAALTLLVATPASAETTVPTPDRFTSAFTVMATPDQVLNADGVATPGESGATGRFDLRLDSASNTICYDITLTGVTGEYQSPAKTATHIHQAAVGKAGPPRIAFPNPTDAGNGTRTSSGCMQGPFTTGIMSPQGADTGEGFTVAQIEADPSAFAADTHTASFTAGAVRGQLTQVPVGGVDTGAGGSATSSTDALPLVGAGAGAVALAAAGVVLMRRRRVQES</sequence>
<dbReference type="SMART" id="SM00754">
    <property type="entry name" value="CHRD"/>
    <property type="match status" value="1"/>
</dbReference>
<dbReference type="Proteomes" id="UP000195106">
    <property type="component" value="Unassembled WGS sequence"/>
</dbReference>
<proteinExistence type="predicted"/>
<evidence type="ECO:0000313" key="5">
    <source>
        <dbReference type="Proteomes" id="UP000195106"/>
    </source>
</evidence>
<evidence type="ECO:0000256" key="2">
    <source>
        <dbReference type="SAM" id="SignalP"/>
    </source>
</evidence>
<feature type="transmembrane region" description="Helical" evidence="1">
    <location>
        <begin position="209"/>
        <end position="230"/>
    </location>
</feature>
<reference evidence="4 5" key="1">
    <citation type="submission" date="2016-08" db="EMBL/GenBank/DDBJ databases">
        <title>Genome sequence of Clavibacter michiganensis spp. strain CASJ009.</title>
        <authorList>
            <person name="Thapa S.P."/>
            <person name="Coaker G."/>
        </authorList>
    </citation>
    <scope>NUCLEOTIDE SEQUENCE [LARGE SCALE GENOMIC DNA]</scope>
    <source>
        <strain evidence="4">CASJ009</strain>
    </source>
</reference>
<dbReference type="EMBL" id="MDHJ01000001">
    <property type="protein sequence ID" value="OUE07361.1"/>
    <property type="molecule type" value="Genomic_DNA"/>
</dbReference>
<organism evidence="4 5">
    <name type="scientific">Clavibacter michiganensis</name>
    <dbReference type="NCBI Taxonomy" id="28447"/>
    <lineage>
        <taxon>Bacteria</taxon>
        <taxon>Bacillati</taxon>
        <taxon>Actinomycetota</taxon>
        <taxon>Actinomycetes</taxon>
        <taxon>Micrococcales</taxon>
        <taxon>Microbacteriaceae</taxon>
        <taxon>Clavibacter</taxon>
    </lineage>
</organism>
<evidence type="ECO:0000259" key="3">
    <source>
        <dbReference type="SMART" id="SM00754"/>
    </source>
</evidence>
<evidence type="ECO:0000256" key="1">
    <source>
        <dbReference type="SAM" id="Phobius"/>
    </source>
</evidence>
<name>A0A251XPB0_9MICO</name>
<evidence type="ECO:0000313" key="4">
    <source>
        <dbReference type="EMBL" id="OUE07361.1"/>
    </source>
</evidence>
<dbReference type="AlphaFoldDB" id="A0A251XPB0"/>
<comment type="caution">
    <text evidence="4">The sequence shown here is derived from an EMBL/GenBank/DDBJ whole genome shotgun (WGS) entry which is preliminary data.</text>
</comment>